<dbReference type="SUPFAM" id="SSF55073">
    <property type="entry name" value="Nucleotide cyclase"/>
    <property type="match status" value="1"/>
</dbReference>
<feature type="domain" description="EAL" evidence="1">
    <location>
        <begin position="201"/>
        <end position="457"/>
    </location>
</feature>
<dbReference type="InterPro" id="IPR052155">
    <property type="entry name" value="Biofilm_reg_signaling"/>
</dbReference>
<sequence>MNKPEEFLALEIPKDTLERMEEKVRRYAFFDTLTGLPNRTLLFDRLSHAIERMRRRNDYRYSVLFIDLDRFRIINENLGHALGDKLIRAAADRLSHHLRKLDTVARFGGDKFVILLDDILDNENALLVVERIRKDFSEFFHIQNHEVFISLSIGLVYGAPEYKTPYHIIQDAETAMYRAKAGGNGKYQVYHPRMHDRTVNLLNMETDLRKAVTRQEFVIHYQPIVDLATNKIAGLEALVRWQHPRKGLIPPMDFLPLAEETGLIVPIGLWVLQKACHQLAEYMNALPPNMPFILGVNISVKQLTQEDLCDNIQHIIEESGLDPKRLKLEITESIMMDNAEAVLPIFNKLKSLGIHLAIDDFGTGHSSLSYLHQFPFDTLKIDRSFVSKIGINNDKYLKIIQTIIFLACHLEMNVVAEGIENKLQIKKLKELKCQNGQGFYLSKPLELKQIKHILNQA</sequence>
<dbReference type="InterPro" id="IPR043128">
    <property type="entry name" value="Rev_trsase/Diguanyl_cyclase"/>
</dbReference>
<dbReference type="KEGG" id="dmm:dnm_054870"/>
<dbReference type="AlphaFoldDB" id="A0A975BPE6"/>
<dbReference type="PANTHER" id="PTHR44757:SF2">
    <property type="entry name" value="BIOFILM ARCHITECTURE MAINTENANCE PROTEIN MBAA"/>
    <property type="match status" value="1"/>
</dbReference>
<dbReference type="SMART" id="SM00267">
    <property type="entry name" value="GGDEF"/>
    <property type="match status" value="1"/>
</dbReference>
<evidence type="ECO:0000313" key="4">
    <source>
        <dbReference type="Proteomes" id="UP000663722"/>
    </source>
</evidence>
<dbReference type="InterPro" id="IPR001633">
    <property type="entry name" value="EAL_dom"/>
</dbReference>
<dbReference type="InterPro" id="IPR029787">
    <property type="entry name" value="Nucleotide_cyclase"/>
</dbReference>
<dbReference type="CDD" id="cd01949">
    <property type="entry name" value="GGDEF"/>
    <property type="match status" value="1"/>
</dbReference>
<dbReference type="Gene3D" id="3.30.70.270">
    <property type="match status" value="1"/>
</dbReference>
<gene>
    <name evidence="3" type="ORF">dnm_054870</name>
</gene>
<dbReference type="CDD" id="cd01948">
    <property type="entry name" value="EAL"/>
    <property type="match status" value="1"/>
</dbReference>
<dbReference type="SUPFAM" id="SSF141868">
    <property type="entry name" value="EAL domain-like"/>
    <property type="match status" value="1"/>
</dbReference>
<evidence type="ECO:0000259" key="2">
    <source>
        <dbReference type="PROSITE" id="PS50887"/>
    </source>
</evidence>
<dbReference type="InterPro" id="IPR000160">
    <property type="entry name" value="GGDEF_dom"/>
</dbReference>
<evidence type="ECO:0000259" key="1">
    <source>
        <dbReference type="PROSITE" id="PS50883"/>
    </source>
</evidence>
<feature type="domain" description="GGDEF" evidence="2">
    <location>
        <begin position="59"/>
        <end position="192"/>
    </location>
</feature>
<dbReference type="EMBL" id="CP061800">
    <property type="protein sequence ID" value="QTA89434.1"/>
    <property type="molecule type" value="Genomic_DNA"/>
</dbReference>
<dbReference type="Pfam" id="PF00563">
    <property type="entry name" value="EAL"/>
    <property type="match status" value="1"/>
</dbReference>
<evidence type="ECO:0000313" key="3">
    <source>
        <dbReference type="EMBL" id="QTA89434.1"/>
    </source>
</evidence>
<dbReference type="Proteomes" id="UP000663722">
    <property type="component" value="Chromosome"/>
</dbReference>
<dbReference type="SMART" id="SM00052">
    <property type="entry name" value="EAL"/>
    <property type="match status" value="1"/>
</dbReference>
<dbReference type="PROSITE" id="PS50883">
    <property type="entry name" value="EAL"/>
    <property type="match status" value="1"/>
</dbReference>
<dbReference type="NCBIfam" id="TIGR00254">
    <property type="entry name" value="GGDEF"/>
    <property type="match status" value="1"/>
</dbReference>
<accession>A0A975BPE6</accession>
<dbReference type="PROSITE" id="PS50887">
    <property type="entry name" value="GGDEF"/>
    <property type="match status" value="1"/>
</dbReference>
<dbReference type="Pfam" id="PF00990">
    <property type="entry name" value="GGDEF"/>
    <property type="match status" value="1"/>
</dbReference>
<keyword evidence="4" id="KW-1185">Reference proteome</keyword>
<dbReference type="Gene3D" id="3.20.20.450">
    <property type="entry name" value="EAL domain"/>
    <property type="match status" value="1"/>
</dbReference>
<dbReference type="InterPro" id="IPR035919">
    <property type="entry name" value="EAL_sf"/>
</dbReference>
<reference evidence="3" key="1">
    <citation type="journal article" date="2021" name="Microb. Physiol.">
        <title>Proteogenomic Insights into the Physiology of Marine, Sulfate-Reducing, Filamentous Desulfonema limicola and Desulfonema magnum.</title>
        <authorList>
            <person name="Schnaars V."/>
            <person name="Wohlbrand L."/>
            <person name="Scheve S."/>
            <person name="Hinrichs C."/>
            <person name="Reinhardt R."/>
            <person name="Rabus R."/>
        </authorList>
    </citation>
    <scope>NUCLEOTIDE SEQUENCE</scope>
    <source>
        <strain evidence="3">4be13</strain>
    </source>
</reference>
<protein>
    <submittedName>
        <fullName evidence="3">GGDEF and EAL domains-containing protein</fullName>
    </submittedName>
</protein>
<dbReference type="FunFam" id="3.20.20.450:FF:000001">
    <property type="entry name" value="Cyclic di-GMP phosphodiesterase yahA"/>
    <property type="match status" value="1"/>
</dbReference>
<dbReference type="PANTHER" id="PTHR44757">
    <property type="entry name" value="DIGUANYLATE CYCLASE DGCP"/>
    <property type="match status" value="1"/>
</dbReference>
<name>A0A975BPE6_9BACT</name>
<organism evidence="3 4">
    <name type="scientific">Desulfonema magnum</name>
    <dbReference type="NCBI Taxonomy" id="45655"/>
    <lineage>
        <taxon>Bacteria</taxon>
        <taxon>Pseudomonadati</taxon>
        <taxon>Thermodesulfobacteriota</taxon>
        <taxon>Desulfobacteria</taxon>
        <taxon>Desulfobacterales</taxon>
        <taxon>Desulfococcaceae</taxon>
        <taxon>Desulfonema</taxon>
    </lineage>
</organism>
<proteinExistence type="predicted"/>